<evidence type="ECO:0000256" key="1">
    <source>
        <dbReference type="SAM" id="MobiDB-lite"/>
    </source>
</evidence>
<dbReference type="Pfam" id="PF11239">
    <property type="entry name" value="DUF3040"/>
    <property type="match status" value="1"/>
</dbReference>
<dbReference type="InterPro" id="IPR021401">
    <property type="entry name" value="DUF3040"/>
</dbReference>
<keyword evidence="2" id="KW-0812">Transmembrane</keyword>
<dbReference type="RefSeq" id="WP_379871239.1">
    <property type="nucleotide sequence ID" value="NZ_JBHTBH010000005.1"/>
</dbReference>
<keyword evidence="2" id="KW-0472">Membrane</keyword>
<gene>
    <name evidence="3" type="ORF">ACFQRF_12630</name>
</gene>
<keyword evidence="4" id="KW-1185">Reference proteome</keyword>
<dbReference type="EMBL" id="JBHTBH010000005">
    <property type="protein sequence ID" value="MFC7328590.1"/>
    <property type="molecule type" value="Genomic_DNA"/>
</dbReference>
<evidence type="ECO:0000313" key="3">
    <source>
        <dbReference type="EMBL" id="MFC7328590.1"/>
    </source>
</evidence>
<evidence type="ECO:0000256" key="2">
    <source>
        <dbReference type="SAM" id="Phobius"/>
    </source>
</evidence>
<sequence>MALRENERRILAEIEHRLGEDDPELADRLAAFGASDDPFRYDDLDDGASWKPWAVCGAIAALLVGLLVMVFAMTPPQHAAAGTSPTTGPSEAAVSEVPASAANS</sequence>
<reference evidence="4" key="1">
    <citation type="journal article" date="2019" name="Int. J. Syst. Evol. Microbiol.">
        <title>The Global Catalogue of Microorganisms (GCM) 10K type strain sequencing project: providing services to taxonomists for standard genome sequencing and annotation.</title>
        <authorList>
            <consortium name="The Broad Institute Genomics Platform"/>
            <consortium name="The Broad Institute Genome Sequencing Center for Infectious Disease"/>
            <person name="Wu L."/>
            <person name="Ma J."/>
        </authorList>
    </citation>
    <scope>NUCLEOTIDE SEQUENCE [LARGE SCALE GENOMIC DNA]</scope>
    <source>
        <strain evidence="4">CGMCC 4.7382</strain>
    </source>
</reference>
<proteinExistence type="predicted"/>
<dbReference type="Proteomes" id="UP001596540">
    <property type="component" value="Unassembled WGS sequence"/>
</dbReference>
<protein>
    <submittedName>
        <fullName evidence="3">DUF3040 domain-containing protein</fullName>
    </submittedName>
</protein>
<accession>A0ABW2KHI9</accession>
<feature type="region of interest" description="Disordered" evidence="1">
    <location>
        <begin position="78"/>
        <end position="104"/>
    </location>
</feature>
<evidence type="ECO:0000313" key="4">
    <source>
        <dbReference type="Proteomes" id="UP001596540"/>
    </source>
</evidence>
<comment type="caution">
    <text evidence="3">The sequence shown here is derived from an EMBL/GenBank/DDBJ whole genome shotgun (WGS) entry which is preliminary data.</text>
</comment>
<organism evidence="3 4">
    <name type="scientific">Marinactinospora rubrisoli</name>
    <dbReference type="NCBI Taxonomy" id="2715399"/>
    <lineage>
        <taxon>Bacteria</taxon>
        <taxon>Bacillati</taxon>
        <taxon>Actinomycetota</taxon>
        <taxon>Actinomycetes</taxon>
        <taxon>Streptosporangiales</taxon>
        <taxon>Nocardiopsidaceae</taxon>
        <taxon>Marinactinospora</taxon>
    </lineage>
</organism>
<feature type="compositionally biased region" description="Low complexity" evidence="1">
    <location>
        <begin position="89"/>
        <end position="104"/>
    </location>
</feature>
<keyword evidence="2" id="KW-1133">Transmembrane helix</keyword>
<feature type="transmembrane region" description="Helical" evidence="2">
    <location>
        <begin position="52"/>
        <end position="72"/>
    </location>
</feature>
<name>A0ABW2KHI9_9ACTN</name>